<dbReference type="GeneID" id="36594845"/>
<comment type="subcellular location">
    <subcellularLocation>
        <location evidence="1">Membrane</location>
        <topology evidence="1">Multi-pass membrane protein</topology>
    </subcellularLocation>
</comment>
<keyword evidence="6" id="KW-0560">Oxidoreductase</keyword>
<reference evidence="14 15" key="1">
    <citation type="submission" date="2016-04" db="EMBL/GenBank/DDBJ databases">
        <title>A degradative enzymes factory behind the ericoid mycorrhizal symbiosis.</title>
        <authorList>
            <consortium name="DOE Joint Genome Institute"/>
            <person name="Martino E."/>
            <person name="Morin E."/>
            <person name="Grelet G."/>
            <person name="Kuo A."/>
            <person name="Kohler A."/>
            <person name="Daghino S."/>
            <person name="Barry K."/>
            <person name="Choi C."/>
            <person name="Cichocki N."/>
            <person name="Clum A."/>
            <person name="Copeland A."/>
            <person name="Hainaut M."/>
            <person name="Haridas S."/>
            <person name="Labutti K."/>
            <person name="Lindquist E."/>
            <person name="Lipzen A."/>
            <person name="Khouja H.-R."/>
            <person name="Murat C."/>
            <person name="Ohm R."/>
            <person name="Olson A."/>
            <person name="Spatafora J."/>
            <person name="Veneault-Fourrey C."/>
            <person name="Henrissat B."/>
            <person name="Grigoriev I."/>
            <person name="Martin F."/>
            <person name="Perotto S."/>
        </authorList>
    </citation>
    <scope>NUCLEOTIDE SEQUENCE [LARGE SCALE GENOMIC DNA]</scope>
    <source>
        <strain evidence="14 15">E</strain>
    </source>
</reference>
<evidence type="ECO:0000256" key="2">
    <source>
        <dbReference type="ARBA" id="ARBA00006484"/>
    </source>
</evidence>
<evidence type="ECO:0000256" key="12">
    <source>
        <dbReference type="RuleBase" id="RU000363"/>
    </source>
</evidence>
<evidence type="ECO:0000256" key="13">
    <source>
        <dbReference type="SAM" id="MobiDB-lite"/>
    </source>
</evidence>
<comment type="function">
    <text evidence="9">Catalyzes the reduction of all-trans-retinal to all-trans-retinol in the presence of NADPH.</text>
</comment>
<evidence type="ECO:0000256" key="11">
    <source>
        <dbReference type="ARBA" id="ARBA00082544"/>
    </source>
</evidence>
<dbReference type="InParanoid" id="A0A2J6TC51"/>
<dbReference type="PANTHER" id="PTHR24322">
    <property type="entry name" value="PKSB"/>
    <property type="match status" value="1"/>
</dbReference>
<dbReference type="GO" id="GO:0016020">
    <property type="term" value="C:membrane"/>
    <property type="evidence" value="ECO:0007669"/>
    <property type="project" value="UniProtKB-SubCell"/>
</dbReference>
<protein>
    <recommendedName>
        <fullName evidence="10">Short-chain dehydrogenase/reductase 3</fullName>
    </recommendedName>
    <alternativeName>
        <fullName evidence="11">Retinal short-chain dehydrogenase/reductase 1</fullName>
    </alternativeName>
</protein>
<dbReference type="InterPro" id="IPR002347">
    <property type="entry name" value="SDR_fam"/>
</dbReference>
<dbReference type="AlphaFoldDB" id="A0A2J6TC51"/>
<sequence>MPIRKGWLPREGLTSDPIGTFFKRTALNPFFTLLFIALARYTKKGSDLSILHPTAFSRLRTLFIFGVIRLISGYFDQKVLNNWTQDKYDWEKEIVVITGGAGGIGGQVVKLMAERGTKVVVLDVIPMTFEAPKNVFYYKCDITSPATLAAVAKEIRKDVGEPTVLINNAGVARGKNILDATEKDVRFTFDVNTLAHYWTAKEFVPAMVAANHGMIVTVASFAAYMTVPNMTDYGASKAAALSFHEGLTAELKTRYNAPKVRTIVINQGYTKTPLFDGYHNDSPFLVPALEPDTVAEAIVEKVWRGRSGQVILPGFGVTLAFLRGFPHWYQVGLRAKGANMMTKWKGRQVIDLDKWKSSGEKEGSESASTVLVPPAEK</sequence>
<dbReference type="FunFam" id="3.40.50.720:FF:000131">
    <property type="entry name" value="Short-chain dehydrogenase/reductase 3"/>
    <property type="match status" value="1"/>
</dbReference>
<dbReference type="PRINTS" id="PR00081">
    <property type="entry name" value="GDHRDH"/>
</dbReference>
<organism evidence="14 15">
    <name type="scientific">Hyaloscypha bicolor E</name>
    <dbReference type="NCBI Taxonomy" id="1095630"/>
    <lineage>
        <taxon>Eukaryota</taxon>
        <taxon>Fungi</taxon>
        <taxon>Dikarya</taxon>
        <taxon>Ascomycota</taxon>
        <taxon>Pezizomycotina</taxon>
        <taxon>Leotiomycetes</taxon>
        <taxon>Helotiales</taxon>
        <taxon>Hyaloscyphaceae</taxon>
        <taxon>Hyaloscypha</taxon>
        <taxon>Hyaloscypha bicolor</taxon>
    </lineage>
</organism>
<evidence type="ECO:0000313" key="15">
    <source>
        <dbReference type="Proteomes" id="UP000235371"/>
    </source>
</evidence>
<keyword evidence="15" id="KW-1185">Reference proteome</keyword>
<dbReference type="Proteomes" id="UP000235371">
    <property type="component" value="Unassembled WGS sequence"/>
</dbReference>
<evidence type="ECO:0000256" key="10">
    <source>
        <dbReference type="ARBA" id="ARBA00068717"/>
    </source>
</evidence>
<gene>
    <name evidence="14" type="ORF">K444DRAFT_663007</name>
</gene>
<feature type="compositionally biased region" description="Basic and acidic residues" evidence="13">
    <location>
        <begin position="355"/>
        <end position="364"/>
    </location>
</feature>
<keyword evidence="3" id="KW-0812">Transmembrane</keyword>
<evidence type="ECO:0000313" key="14">
    <source>
        <dbReference type="EMBL" id="PMD60596.1"/>
    </source>
</evidence>
<dbReference type="SUPFAM" id="SSF51735">
    <property type="entry name" value="NAD(P)-binding Rossmann-fold domains"/>
    <property type="match status" value="1"/>
</dbReference>
<dbReference type="EMBL" id="KZ613788">
    <property type="protein sequence ID" value="PMD60596.1"/>
    <property type="molecule type" value="Genomic_DNA"/>
</dbReference>
<keyword evidence="5" id="KW-1133">Transmembrane helix</keyword>
<evidence type="ECO:0000256" key="3">
    <source>
        <dbReference type="ARBA" id="ARBA00022692"/>
    </source>
</evidence>
<evidence type="ECO:0000256" key="6">
    <source>
        <dbReference type="ARBA" id="ARBA00023002"/>
    </source>
</evidence>
<dbReference type="OrthoDB" id="10253736at2759"/>
<dbReference type="PANTHER" id="PTHR24322:SF736">
    <property type="entry name" value="RETINOL DEHYDROGENASE 10"/>
    <property type="match status" value="1"/>
</dbReference>
<evidence type="ECO:0000256" key="9">
    <source>
        <dbReference type="ARBA" id="ARBA00059620"/>
    </source>
</evidence>
<keyword evidence="8" id="KW-0472">Membrane</keyword>
<evidence type="ECO:0000256" key="7">
    <source>
        <dbReference type="ARBA" id="ARBA00023098"/>
    </source>
</evidence>
<evidence type="ECO:0000256" key="5">
    <source>
        <dbReference type="ARBA" id="ARBA00022989"/>
    </source>
</evidence>
<evidence type="ECO:0000256" key="8">
    <source>
        <dbReference type="ARBA" id="ARBA00023136"/>
    </source>
</evidence>
<dbReference type="GO" id="GO:0052650">
    <property type="term" value="F:all-trans-retinol dehydrogenase (NADP+) activity"/>
    <property type="evidence" value="ECO:0007669"/>
    <property type="project" value="UniProtKB-ARBA"/>
</dbReference>
<dbReference type="Gene3D" id="3.40.50.720">
    <property type="entry name" value="NAD(P)-binding Rossmann-like Domain"/>
    <property type="match status" value="1"/>
</dbReference>
<dbReference type="RefSeq" id="XP_024737500.1">
    <property type="nucleotide sequence ID" value="XM_024886768.1"/>
</dbReference>
<dbReference type="Pfam" id="PF00106">
    <property type="entry name" value="adh_short"/>
    <property type="match status" value="1"/>
</dbReference>
<feature type="region of interest" description="Disordered" evidence="13">
    <location>
        <begin position="355"/>
        <end position="377"/>
    </location>
</feature>
<keyword evidence="4" id="KW-0521">NADP</keyword>
<dbReference type="FunCoup" id="A0A2J6TC51">
    <property type="interactions" value="545"/>
</dbReference>
<name>A0A2J6TC51_9HELO</name>
<evidence type="ECO:0000256" key="1">
    <source>
        <dbReference type="ARBA" id="ARBA00004141"/>
    </source>
</evidence>
<dbReference type="PRINTS" id="PR00080">
    <property type="entry name" value="SDRFAMILY"/>
</dbReference>
<keyword evidence="7" id="KW-0443">Lipid metabolism</keyword>
<dbReference type="STRING" id="1095630.A0A2J6TC51"/>
<comment type="similarity">
    <text evidence="2 12">Belongs to the short-chain dehydrogenases/reductases (SDR) family.</text>
</comment>
<dbReference type="CDD" id="cd05339">
    <property type="entry name" value="17beta-HSDXI-like_SDR_c"/>
    <property type="match status" value="1"/>
</dbReference>
<proteinExistence type="inferred from homology"/>
<evidence type="ECO:0000256" key="4">
    <source>
        <dbReference type="ARBA" id="ARBA00022857"/>
    </source>
</evidence>
<dbReference type="InterPro" id="IPR036291">
    <property type="entry name" value="NAD(P)-bd_dom_sf"/>
</dbReference>
<accession>A0A2J6TC51</accession>